<evidence type="ECO:0000256" key="7">
    <source>
        <dbReference type="ARBA" id="ARBA00022842"/>
    </source>
</evidence>
<dbReference type="InterPro" id="IPR019199">
    <property type="entry name" value="Virulence_VapD/CRISPR_Cas2"/>
</dbReference>
<dbReference type="HAMAP" id="MF_01471">
    <property type="entry name" value="Cas2"/>
    <property type="match status" value="1"/>
</dbReference>
<dbReference type="EMBL" id="BJWF01000004">
    <property type="protein sequence ID" value="GEL91331.1"/>
    <property type="molecule type" value="Genomic_DNA"/>
</dbReference>
<evidence type="ECO:0000256" key="9">
    <source>
        <dbReference type="HAMAP-Rule" id="MF_01471"/>
    </source>
</evidence>
<gene>
    <name evidence="9 10" type="primary">cas2</name>
    <name evidence="10" type="ORF">EVI01_06680</name>
</gene>
<comment type="function">
    <text evidence="9">CRISPR (clustered regularly interspaced short palindromic repeat), is an adaptive immune system that provides protection against mobile genetic elements (viruses, transposable elements and conjugative plasmids). CRISPR clusters contain sequences complementary to antecedent mobile elements and target invading nucleic acids. CRISPR clusters are transcribed and processed into CRISPR RNA (crRNA). Functions as a ssRNA-specific endoribonuclease. Involved in the integration of spacer DNA into the CRISPR cassette.</text>
</comment>
<dbReference type="GO" id="GO:0004521">
    <property type="term" value="F:RNA endonuclease activity"/>
    <property type="evidence" value="ECO:0007669"/>
    <property type="project" value="InterPro"/>
</dbReference>
<dbReference type="GO" id="GO:0016787">
    <property type="term" value="F:hydrolase activity"/>
    <property type="evidence" value="ECO:0007669"/>
    <property type="project" value="UniProtKB-KW"/>
</dbReference>
<evidence type="ECO:0000256" key="5">
    <source>
        <dbReference type="ARBA" id="ARBA00022759"/>
    </source>
</evidence>
<dbReference type="GO" id="GO:0046872">
    <property type="term" value="F:metal ion binding"/>
    <property type="evidence" value="ECO:0007669"/>
    <property type="project" value="UniProtKB-UniRule"/>
</dbReference>
<evidence type="ECO:0000256" key="1">
    <source>
        <dbReference type="ARBA" id="ARBA00001946"/>
    </source>
</evidence>
<evidence type="ECO:0000313" key="10">
    <source>
        <dbReference type="EMBL" id="GEL91331.1"/>
    </source>
</evidence>
<evidence type="ECO:0000256" key="4">
    <source>
        <dbReference type="ARBA" id="ARBA00022723"/>
    </source>
</evidence>
<keyword evidence="3 9" id="KW-0540">Nuclease</keyword>
<keyword evidence="7 9" id="KW-0460">Magnesium</keyword>
<evidence type="ECO:0000313" key="11">
    <source>
        <dbReference type="Proteomes" id="UP000321830"/>
    </source>
</evidence>
<dbReference type="AlphaFoldDB" id="A0A511IZZ8"/>
<evidence type="ECO:0000256" key="8">
    <source>
        <dbReference type="ARBA" id="ARBA00023118"/>
    </source>
</evidence>
<dbReference type="Proteomes" id="UP000321830">
    <property type="component" value="Unassembled WGS sequence"/>
</dbReference>
<evidence type="ECO:0000256" key="3">
    <source>
        <dbReference type="ARBA" id="ARBA00022722"/>
    </source>
</evidence>
<dbReference type="Pfam" id="PF09827">
    <property type="entry name" value="CRISPR_Cas2"/>
    <property type="match status" value="1"/>
</dbReference>
<keyword evidence="5 9" id="KW-0255">Endonuclease</keyword>
<comment type="similarity">
    <text evidence="2 9">Belongs to the CRISPR-associated endoribonuclease Cas2 protein family.</text>
</comment>
<evidence type="ECO:0000256" key="2">
    <source>
        <dbReference type="ARBA" id="ARBA00009959"/>
    </source>
</evidence>
<name>A0A511IZZ8_9ENTE</name>
<keyword evidence="4 9" id="KW-0479">Metal-binding</keyword>
<dbReference type="InterPro" id="IPR021127">
    <property type="entry name" value="CRISPR_associated_Cas2"/>
</dbReference>
<protein>
    <recommendedName>
        <fullName evidence="9">CRISPR-associated endoribonuclease Cas2</fullName>
        <ecNumber evidence="9">3.1.-.-</ecNumber>
    </recommendedName>
</protein>
<keyword evidence="8 9" id="KW-0051">Antiviral defense</keyword>
<comment type="cofactor">
    <cofactor evidence="1 9">
        <name>Mg(2+)</name>
        <dbReference type="ChEBI" id="CHEBI:18420"/>
    </cofactor>
</comment>
<evidence type="ECO:0000256" key="6">
    <source>
        <dbReference type="ARBA" id="ARBA00022801"/>
    </source>
</evidence>
<dbReference type="Gene3D" id="3.30.70.240">
    <property type="match status" value="1"/>
</dbReference>
<comment type="caution">
    <text evidence="10">The sequence shown here is derived from an EMBL/GenBank/DDBJ whole genome shotgun (WGS) entry which is preliminary data.</text>
</comment>
<dbReference type="GO" id="GO:0051607">
    <property type="term" value="P:defense response to virus"/>
    <property type="evidence" value="ECO:0007669"/>
    <property type="project" value="UniProtKB-UniRule"/>
</dbReference>
<accession>A0A511IZZ8</accession>
<reference evidence="10 11" key="1">
    <citation type="submission" date="2019-07" db="EMBL/GenBank/DDBJ databases">
        <title>Whole genome shotgun sequence of Enterococcus villorum NBRC 100699.</title>
        <authorList>
            <person name="Hosoyama A."/>
            <person name="Uohara A."/>
            <person name="Ohji S."/>
            <person name="Ichikawa N."/>
        </authorList>
    </citation>
    <scope>NUCLEOTIDE SEQUENCE [LARGE SCALE GENOMIC DNA]</scope>
    <source>
        <strain evidence="10 11">NBRC 100699</strain>
    </source>
</reference>
<proteinExistence type="inferred from homology"/>
<organism evidence="10 11">
    <name type="scientific">Enterococcus villorum</name>
    <dbReference type="NCBI Taxonomy" id="112904"/>
    <lineage>
        <taxon>Bacteria</taxon>
        <taxon>Bacillati</taxon>
        <taxon>Bacillota</taxon>
        <taxon>Bacilli</taxon>
        <taxon>Lactobacillales</taxon>
        <taxon>Enterococcaceae</taxon>
        <taxon>Enterococcus</taxon>
    </lineage>
</organism>
<dbReference type="NCBIfam" id="TIGR01573">
    <property type="entry name" value="cas2"/>
    <property type="match status" value="1"/>
</dbReference>
<feature type="binding site" evidence="9">
    <location>
        <position position="13"/>
    </location>
    <ligand>
        <name>Mg(2+)</name>
        <dbReference type="ChEBI" id="CHEBI:18420"/>
        <note>catalytic</note>
    </ligand>
</feature>
<sequence length="107" mass="12809">MRYQQMRIFCMFDLPTETKKEQKAYRKFRKELLANGFVMLQYSVYYRTVPNRSAGKKYEGMLKRTLPQSGEIRLLYVSEKQFEEMKLLVGVRSQQEEKVGNNRLVVI</sequence>
<dbReference type="SUPFAM" id="SSF143430">
    <property type="entry name" value="TTP0101/SSO1404-like"/>
    <property type="match status" value="1"/>
</dbReference>
<dbReference type="GO" id="GO:0043571">
    <property type="term" value="P:maintenance of CRISPR repeat elements"/>
    <property type="evidence" value="ECO:0007669"/>
    <property type="project" value="UniProtKB-UniRule"/>
</dbReference>
<comment type="subunit">
    <text evidence="9">Homodimer, forms a heterotetramer with a Cas1 homodimer.</text>
</comment>
<dbReference type="EC" id="3.1.-.-" evidence="9"/>
<keyword evidence="6 9" id="KW-0378">Hydrolase</keyword>